<evidence type="ECO:0000313" key="2">
    <source>
        <dbReference type="Proteomes" id="UP000887116"/>
    </source>
</evidence>
<protein>
    <submittedName>
        <fullName evidence="1">Uncharacterized protein</fullName>
    </submittedName>
</protein>
<accession>A0A8X6F8L4</accession>
<organism evidence="1 2">
    <name type="scientific">Trichonephila clavata</name>
    <name type="common">Joro spider</name>
    <name type="synonym">Nephila clavata</name>
    <dbReference type="NCBI Taxonomy" id="2740835"/>
    <lineage>
        <taxon>Eukaryota</taxon>
        <taxon>Metazoa</taxon>
        <taxon>Ecdysozoa</taxon>
        <taxon>Arthropoda</taxon>
        <taxon>Chelicerata</taxon>
        <taxon>Arachnida</taxon>
        <taxon>Araneae</taxon>
        <taxon>Araneomorphae</taxon>
        <taxon>Entelegynae</taxon>
        <taxon>Araneoidea</taxon>
        <taxon>Nephilidae</taxon>
        <taxon>Trichonephila</taxon>
    </lineage>
</organism>
<gene>
    <name evidence="1" type="ORF">TNCT_630661</name>
</gene>
<keyword evidence="2" id="KW-1185">Reference proteome</keyword>
<dbReference type="AlphaFoldDB" id="A0A8X6F8L4"/>
<dbReference type="EMBL" id="BMAO01011293">
    <property type="protein sequence ID" value="GFQ72671.1"/>
    <property type="molecule type" value="Genomic_DNA"/>
</dbReference>
<proteinExistence type="predicted"/>
<dbReference type="OrthoDB" id="10354385at2759"/>
<sequence>MFWSTLGERPSDCKQEQVLRLLASYPESAGVASVMGSMTGREFLAPAHPLHLVLTPRSVATIRILAPVVKFSNAAA</sequence>
<comment type="caution">
    <text evidence="1">The sequence shown here is derived from an EMBL/GenBank/DDBJ whole genome shotgun (WGS) entry which is preliminary data.</text>
</comment>
<reference evidence="1" key="1">
    <citation type="submission" date="2020-07" db="EMBL/GenBank/DDBJ databases">
        <title>Multicomponent nature underlies the extraordinary mechanical properties of spider dragline silk.</title>
        <authorList>
            <person name="Kono N."/>
            <person name="Nakamura H."/>
            <person name="Mori M."/>
            <person name="Yoshida Y."/>
            <person name="Ohtoshi R."/>
            <person name="Malay A.D."/>
            <person name="Moran D.A.P."/>
            <person name="Tomita M."/>
            <person name="Numata K."/>
            <person name="Arakawa K."/>
        </authorList>
    </citation>
    <scope>NUCLEOTIDE SEQUENCE</scope>
</reference>
<evidence type="ECO:0000313" key="1">
    <source>
        <dbReference type="EMBL" id="GFQ72671.1"/>
    </source>
</evidence>
<name>A0A8X6F8L4_TRICU</name>
<dbReference type="Proteomes" id="UP000887116">
    <property type="component" value="Unassembled WGS sequence"/>
</dbReference>